<dbReference type="GO" id="GO:0030170">
    <property type="term" value="F:pyridoxal phosphate binding"/>
    <property type="evidence" value="ECO:0007669"/>
    <property type="project" value="UniProtKB-UniRule"/>
</dbReference>
<evidence type="ECO:0000259" key="7">
    <source>
        <dbReference type="SMART" id="SM01005"/>
    </source>
</evidence>
<evidence type="ECO:0000256" key="6">
    <source>
        <dbReference type="PIRSR" id="PIRSR600821-52"/>
    </source>
</evidence>
<evidence type="ECO:0000256" key="5">
    <source>
        <dbReference type="PIRSR" id="PIRSR600821-50"/>
    </source>
</evidence>
<dbReference type="GO" id="GO:0008784">
    <property type="term" value="F:alanine racemase activity"/>
    <property type="evidence" value="ECO:0007669"/>
    <property type="project" value="UniProtKB-UniRule"/>
</dbReference>
<dbReference type="SUPFAM" id="SSF51419">
    <property type="entry name" value="PLP-binding barrel"/>
    <property type="match status" value="1"/>
</dbReference>
<evidence type="ECO:0000256" key="3">
    <source>
        <dbReference type="ARBA" id="ARBA00023235"/>
    </source>
</evidence>
<comment type="pathway">
    <text evidence="4">Amino-acid biosynthesis; D-alanine biosynthesis; D-alanine from L-alanine: step 1/1.</text>
</comment>
<proteinExistence type="inferred from homology"/>
<dbReference type="AlphaFoldDB" id="A0A1F5ISL8"/>
<comment type="cofactor">
    <cofactor evidence="1 4 5">
        <name>pyridoxal 5'-phosphate</name>
        <dbReference type="ChEBI" id="CHEBI:597326"/>
    </cofactor>
</comment>
<dbReference type="PROSITE" id="PS00395">
    <property type="entry name" value="ALANINE_RACEMASE"/>
    <property type="match status" value="1"/>
</dbReference>
<dbReference type="InterPro" id="IPR001608">
    <property type="entry name" value="Ala_racemase_N"/>
</dbReference>
<dbReference type="InterPro" id="IPR009006">
    <property type="entry name" value="Ala_racemase/Decarboxylase_C"/>
</dbReference>
<dbReference type="PANTHER" id="PTHR30511">
    <property type="entry name" value="ALANINE RACEMASE"/>
    <property type="match status" value="1"/>
</dbReference>
<dbReference type="PANTHER" id="PTHR30511:SF0">
    <property type="entry name" value="ALANINE RACEMASE, CATABOLIC-RELATED"/>
    <property type="match status" value="1"/>
</dbReference>
<dbReference type="NCBIfam" id="TIGR00492">
    <property type="entry name" value="alr"/>
    <property type="match status" value="1"/>
</dbReference>
<comment type="caution">
    <text evidence="8">The sequence shown here is derived from an EMBL/GenBank/DDBJ whole genome shotgun (WGS) entry which is preliminary data.</text>
</comment>
<dbReference type="Gene3D" id="3.20.20.10">
    <property type="entry name" value="Alanine racemase"/>
    <property type="match status" value="1"/>
</dbReference>
<dbReference type="Gene3D" id="2.40.37.10">
    <property type="entry name" value="Lyase, Ornithine Decarboxylase, Chain A, domain 1"/>
    <property type="match status" value="1"/>
</dbReference>
<feature type="modified residue" description="N6-(pyridoxal phosphate)lysine" evidence="4 5">
    <location>
        <position position="47"/>
    </location>
</feature>
<dbReference type="Proteomes" id="UP000176336">
    <property type="component" value="Unassembled WGS sequence"/>
</dbReference>
<feature type="binding site" evidence="4 6">
    <location>
        <position position="323"/>
    </location>
    <ligand>
        <name>substrate</name>
    </ligand>
</feature>
<dbReference type="Pfam" id="PF00842">
    <property type="entry name" value="Ala_racemase_C"/>
    <property type="match status" value="1"/>
</dbReference>
<feature type="binding site" evidence="4 6">
    <location>
        <position position="144"/>
    </location>
    <ligand>
        <name>substrate</name>
    </ligand>
</feature>
<reference evidence="8 9" key="1">
    <citation type="journal article" date="2016" name="Nat. Commun.">
        <title>Thousands of microbial genomes shed light on interconnected biogeochemical processes in an aquifer system.</title>
        <authorList>
            <person name="Anantharaman K."/>
            <person name="Brown C.T."/>
            <person name="Hug L.A."/>
            <person name="Sharon I."/>
            <person name="Castelle C.J."/>
            <person name="Probst A.J."/>
            <person name="Thomas B.C."/>
            <person name="Singh A."/>
            <person name="Wilkins M.J."/>
            <person name="Karaoz U."/>
            <person name="Brodie E.L."/>
            <person name="Williams K.H."/>
            <person name="Hubbard S.S."/>
            <person name="Banfield J.F."/>
        </authorList>
    </citation>
    <scope>NUCLEOTIDE SEQUENCE [LARGE SCALE GENOMIC DNA]</scope>
</reference>
<evidence type="ECO:0000256" key="1">
    <source>
        <dbReference type="ARBA" id="ARBA00001933"/>
    </source>
</evidence>
<dbReference type="GO" id="GO:0030632">
    <property type="term" value="P:D-alanine biosynthetic process"/>
    <property type="evidence" value="ECO:0007669"/>
    <property type="project" value="UniProtKB-UniRule"/>
</dbReference>
<protein>
    <recommendedName>
        <fullName evidence="4">Alanine racemase</fullName>
        <ecNumber evidence="4">5.1.1.1</ecNumber>
    </recommendedName>
</protein>
<dbReference type="PRINTS" id="PR00992">
    <property type="entry name" value="ALARACEMASE"/>
</dbReference>
<dbReference type="UniPathway" id="UPA00042">
    <property type="reaction ID" value="UER00497"/>
</dbReference>
<feature type="domain" description="Alanine racemase C-terminal" evidence="7">
    <location>
        <begin position="254"/>
        <end position="382"/>
    </location>
</feature>
<feature type="active site" description="Proton acceptor; specific for D-alanine" evidence="4">
    <location>
        <position position="47"/>
    </location>
</feature>
<comment type="similarity">
    <text evidence="4">Belongs to the alanine racemase family.</text>
</comment>
<dbReference type="InterPro" id="IPR011079">
    <property type="entry name" value="Ala_racemase_C"/>
</dbReference>
<feature type="active site" description="Proton acceptor; specific for L-alanine" evidence="4">
    <location>
        <position position="275"/>
    </location>
</feature>
<dbReference type="SMART" id="SM01005">
    <property type="entry name" value="Ala_racemase_C"/>
    <property type="match status" value="1"/>
</dbReference>
<dbReference type="SUPFAM" id="SSF50621">
    <property type="entry name" value="Alanine racemase C-terminal domain-like"/>
    <property type="match status" value="1"/>
</dbReference>
<evidence type="ECO:0000313" key="9">
    <source>
        <dbReference type="Proteomes" id="UP000176336"/>
    </source>
</evidence>
<keyword evidence="3 4" id="KW-0413">Isomerase</keyword>
<evidence type="ECO:0000256" key="2">
    <source>
        <dbReference type="ARBA" id="ARBA00022898"/>
    </source>
</evidence>
<name>A0A1F5ISL8_9BACT</name>
<dbReference type="EC" id="5.1.1.1" evidence="4"/>
<dbReference type="InterPro" id="IPR020622">
    <property type="entry name" value="Ala_racemase_pyridoxalP-BS"/>
</dbReference>
<dbReference type="CDD" id="cd00430">
    <property type="entry name" value="PLPDE_III_AR"/>
    <property type="match status" value="1"/>
</dbReference>
<comment type="function">
    <text evidence="4">Catalyzes the interconversion of L-alanine and D-alanine. May also act on other amino acids.</text>
</comment>
<evidence type="ECO:0000313" key="8">
    <source>
        <dbReference type="EMBL" id="OGE19374.1"/>
    </source>
</evidence>
<organism evidence="8 9">
    <name type="scientific">Candidatus Daviesbacteria bacterium RIFCSPHIGHO2_01_FULL_41_23</name>
    <dbReference type="NCBI Taxonomy" id="1797764"/>
    <lineage>
        <taxon>Bacteria</taxon>
        <taxon>Candidatus Daviesiibacteriota</taxon>
    </lineage>
</organism>
<comment type="catalytic activity">
    <reaction evidence="4">
        <text>L-alanine = D-alanine</text>
        <dbReference type="Rhea" id="RHEA:20249"/>
        <dbReference type="ChEBI" id="CHEBI:57416"/>
        <dbReference type="ChEBI" id="CHEBI:57972"/>
        <dbReference type="EC" id="5.1.1.1"/>
    </reaction>
</comment>
<dbReference type="EMBL" id="MFCR01000003">
    <property type="protein sequence ID" value="OGE19374.1"/>
    <property type="molecule type" value="Genomic_DNA"/>
</dbReference>
<accession>A0A1F5ISL8</accession>
<evidence type="ECO:0000256" key="4">
    <source>
        <dbReference type="HAMAP-Rule" id="MF_01201"/>
    </source>
</evidence>
<dbReference type="Pfam" id="PF01168">
    <property type="entry name" value="Ala_racemase_N"/>
    <property type="match status" value="1"/>
</dbReference>
<dbReference type="InterPro" id="IPR000821">
    <property type="entry name" value="Ala_racemase"/>
</dbReference>
<gene>
    <name evidence="8" type="ORF">A2871_00805</name>
</gene>
<dbReference type="InterPro" id="IPR029066">
    <property type="entry name" value="PLP-binding_barrel"/>
</dbReference>
<sequence>MIYKILNLFRKKYVTLNKIEILRDNLLHNYRYLTSMEKKIKIAPVVKSNGYGHGITNIAKIVDTSDVSTKPPFLCVDSLYEAYELLKAKIKTPVLITGYTNPENLKVKILPFSYAVFTPDLAKAINDYQPEAGVHIFVDTGMRREGIRIEELPEFLESLKKLPNLKIEGLMSHLASSESRQDPLFLNQINQFKKAKEICRKAGINPKWFHISATGGIINPETRPIIAEVSNLARAGLAMYGFSSSTFDHNLKPALKLTTKIVQIKKVLKGEKIGYDGTPTAKKDLIIGVLPIGYYDGVDRRLSGKGIFLVDNIECPILGKVSMNINIIDISNILNPTIGQEIVVYSESPEDRNSVENCAKICKTIPYDLLVNLTETTKRVIV</sequence>
<dbReference type="HAMAP" id="MF_01201">
    <property type="entry name" value="Ala_racemase"/>
    <property type="match status" value="1"/>
</dbReference>
<keyword evidence="2 4" id="KW-0663">Pyridoxal phosphate</keyword>
<dbReference type="GO" id="GO:0005829">
    <property type="term" value="C:cytosol"/>
    <property type="evidence" value="ECO:0007669"/>
    <property type="project" value="TreeGrafter"/>
</dbReference>